<dbReference type="InParanoid" id="A0A2V0P8W6"/>
<dbReference type="InterPro" id="IPR014729">
    <property type="entry name" value="Rossmann-like_a/b/a_fold"/>
</dbReference>
<reference evidence="13 14" key="1">
    <citation type="journal article" date="2018" name="Sci. Rep.">
        <title>Raphidocelis subcapitata (=Pseudokirchneriella subcapitata) provides an insight into genome evolution and environmental adaptations in the Sphaeropleales.</title>
        <authorList>
            <person name="Suzuki S."/>
            <person name="Yamaguchi H."/>
            <person name="Nakajima N."/>
            <person name="Kawachi M."/>
        </authorList>
    </citation>
    <scope>NUCLEOTIDE SEQUENCE [LARGE SCALE GENOMIC DNA]</scope>
    <source>
        <strain evidence="13 14">NIES-35</strain>
    </source>
</reference>
<evidence type="ECO:0000259" key="12">
    <source>
        <dbReference type="SMART" id="SM00840"/>
    </source>
</evidence>
<feature type="domain" description="Cysteinyl-tRNA synthetase class Ia DALR" evidence="12">
    <location>
        <begin position="472"/>
        <end position="541"/>
    </location>
</feature>
<dbReference type="GO" id="GO:0005524">
    <property type="term" value="F:ATP binding"/>
    <property type="evidence" value="ECO:0007669"/>
    <property type="project" value="UniProtKB-KW"/>
</dbReference>
<dbReference type="OrthoDB" id="438179at2759"/>
<keyword evidence="14" id="KW-1185">Reference proteome</keyword>
<dbReference type="Pfam" id="PF09190">
    <property type="entry name" value="DALR_2"/>
    <property type="match status" value="1"/>
</dbReference>
<dbReference type="SMART" id="SM00840">
    <property type="entry name" value="DALR_2"/>
    <property type="match status" value="1"/>
</dbReference>
<dbReference type="AlphaFoldDB" id="A0A2V0P8W6"/>
<dbReference type="FunFam" id="3.40.50.620:FF:000451">
    <property type="entry name" value="Cysteine-tRNA ligase-like protein"/>
    <property type="match status" value="1"/>
</dbReference>
<dbReference type="InterPro" id="IPR015803">
    <property type="entry name" value="Cys-tRNA-ligase"/>
</dbReference>
<keyword evidence="5" id="KW-0479">Metal-binding</keyword>
<keyword evidence="8" id="KW-0067">ATP-binding</keyword>
<evidence type="ECO:0000256" key="11">
    <source>
        <dbReference type="ARBA" id="ARBA00031499"/>
    </source>
</evidence>
<dbReference type="InterPro" id="IPR032678">
    <property type="entry name" value="tRNA-synt_1_cat_dom"/>
</dbReference>
<dbReference type="CDD" id="cd00672">
    <property type="entry name" value="CysRS_core"/>
    <property type="match status" value="1"/>
</dbReference>
<comment type="similarity">
    <text evidence="2">Belongs to the class-I aminoacyl-tRNA synthetase family.</text>
</comment>
<dbReference type="NCBIfam" id="TIGR00435">
    <property type="entry name" value="cysS"/>
    <property type="match status" value="1"/>
</dbReference>
<dbReference type="InterPro" id="IPR024909">
    <property type="entry name" value="Cys-tRNA/MSH_ligase"/>
</dbReference>
<dbReference type="EMBL" id="BDRX01000077">
    <property type="protein sequence ID" value="GBF96304.1"/>
    <property type="molecule type" value="Genomic_DNA"/>
</dbReference>
<gene>
    <name evidence="13" type="ORF">Rsub_09099</name>
</gene>
<keyword evidence="10 13" id="KW-0030">Aminoacyl-tRNA synthetase</keyword>
<evidence type="ECO:0000256" key="8">
    <source>
        <dbReference type="ARBA" id="ARBA00022840"/>
    </source>
</evidence>
<dbReference type="InterPro" id="IPR015273">
    <property type="entry name" value="Cys-tRNA-synt_Ia_DALR"/>
</dbReference>
<dbReference type="SUPFAM" id="SSF47323">
    <property type="entry name" value="Anticodon-binding domain of a subclass of class I aminoacyl-tRNA synthetases"/>
    <property type="match status" value="1"/>
</dbReference>
<dbReference type="GO" id="GO:0004817">
    <property type="term" value="F:cysteine-tRNA ligase activity"/>
    <property type="evidence" value="ECO:0007669"/>
    <property type="project" value="UniProtKB-EC"/>
</dbReference>
<evidence type="ECO:0000313" key="14">
    <source>
        <dbReference type="Proteomes" id="UP000247498"/>
    </source>
</evidence>
<comment type="cofactor">
    <cofactor evidence="1">
        <name>Zn(2+)</name>
        <dbReference type="ChEBI" id="CHEBI:29105"/>
    </cofactor>
</comment>
<dbReference type="GO" id="GO:0006423">
    <property type="term" value="P:cysteinyl-tRNA aminoacylation"/>
    <property type="evidence" value="ECO:0007669"/>
    <property type="project" value="InterPro"/>
</dbReference>
<name>A0A2V0P8W6_9CHLO</name>
<evidence type="ECO:0000313" key="13">
    <source>
        <dbReference type="EMBL" id="GBF96304.1"/>
    </source>
</evidence>
<dbReference type="FunCoup" id="A0A2V0P8W6">
    <property type="interactions" value="2041"/>
</dbReference>
<dbReference type="STRING" id="307507.A0A2V0P8W6"/>
<proteinExistence type="inferred from homology"/>
<sequence>MRLARGPAPLAAAAARGVAPPPALLAGRRAAAVCGRLGSPAAAAAAAAPWPRPGACFSSGPAAAAAAAAAASPPAPRRGSVRRGAAPAAAAEAAEAAPASLEELRARLQLHNTMSRAKEGLRPRPAMGDKLQMYVCGVTVYDYSHIGHARVYVAFDVLYRVLTQLLRYEVEYVRNFTDVDDKIIKRANEAGEDPLALSARFIEEFHTDMDALGCLPPTLEPKATDHIPQMVSTIEAIIANGHAYAVEGGDVLFDDDNRAGERVAVDPRKRSPADFALWKAAKPGEPSWPSPWGAGRPGWHIECSAMIRHAMGSVIDIHGGGRDLVFPHHENELAQSQNELAQSQAAAGCCDRPHLHSGTDFVRHWMHNGFVNVDSEKMSKSLGNFFTIRDVLGAYHPLALRWFLVATHYRAPVNYTRRALDEASDRVYYVYQALADAEAALAEAGDAGAAAVMQAAADAAAGRGEGAALSRAVTEALLDDLNTPAAVGALSAPLKAVNDLLTTKAGRKAPRRLALLAELSGGVRGAAALLGLAPADLGAALGELRRLALRRAGLTAEDVEARIAARAEARAAKDFAAADAVRQELAALGVYIMDGPQGTTWRPGVAAAQEE</sequence>
<evidence type="ECO:0000256" key="4">
    <source>
        <dbReference type="ARBA" id="ARBA00022598"/>
    </source>
</evidence>
<dbReference type="SUPFAM" id="SSF52374">
    <property type="entry name" value="Nucleotidylyl transferase"/>
    <property type="match status" value="1"/>
</dbReference>
<dbReference type="GO" id="GO:0046872">
    <property type="term" value="F:metal ion binding"/>
    <property type="evidence" value="ECO:0007669"/>
    <property type="project" value="UniProtKB-KW"/>
</dbReference>
<protein>
    <recommendedName>
        <fullName evidence="3">cysteine--tRNA ligase</fullName>
        <ecNumber evidence="3">6.1.1.16</ecNumber>
    </recommendedName>
    <alternativeName>
        <fullName evidence="11">Cysteinyl-tRNA synthetase</fullName>
    </alternativeName>
</protein>
<dbReference type="Gene3D" id="3.40.50.620">
    <property type="entry name" value="HUPs"/>
    <property type="match status" value="1"/>
</dbReference>
<keyword evidence="9" id="KW-0648">Protein biosynthesis</keyword>
<dbReference type="PANTHER" id="PTHR10890">
    <property type="entry name" value="CYSTEINYL-TRNA SYNTHETASE"/>
    <property type="match status" value="1"/>
</dbReference>
<dbReference type="Pfam" id="PF01406">
    <property type="entry name" value="tRNA-synt_1e"/>
    <property type="match status" value="1"/>
</dbReference>
<dbReference type="GO" id="GO:0005737">
    <property type="term" value="C:cytoplasm"/>
    <property type="evidence" value="ECO:0007669"/>
    <property type="project" value="InterPro"/>
</dbReference>
<keyword evidence="6" id="KW-0547">Nucleotide-binding</keyword>
<keyword evidence="7" id="KW-0862">Zinc</keyword>
<organism evidence="13 14">
    <name type="scientific">Raphidocelis subcapitata</name>
    <dbReference type="NCBI Taxonomy" id="307507"/>
    <lineage>
        <taxon>Eukaryota</taxon>
        <taxon>Viridiplantae</taxon>
        <taxon>Chlorophyta</taxon>
        <taxon>core chlorophytes</taxon>
        <taxon>Chlorophyceae</taxon>
        <taxon>CS clade</taxon>
        <taxon>Sphaeropleales</taxon>
        <taxon>Selenastraceae</taxon>
        <taxon>Raphidocelis</taxon>
    </lineage>
</organism>
<evidence type="ECO:0000256" key="5">
    <source>
        <dbReference type="ARBA" id="ARBA00022723"/>
    </source>
</evidence>
<dbReference type="PANTHER" id="PTHR10890:SF25">
    <property type="entry name" value="CYSTEINE--TRNA LIGASE, CHLOROPLASTIC_MITOCHONDRIAL"/>
    <property type="match status" value="1"/>
</dbReference>
<evidence type="ECO:0000256" key="6">
    <source>
        <dbReference type="ARBA" id="ARBA00022741"/>
    </source>
</evidence>
<dbReference type="InterPro" id="IPR009080">
    <property type="entry name" value="tRNAsynth_Ia_anticodon-bd"/>
</dbReference>
<dbReference type="Gene3D" id="1.20.120.1910">
    <property type="entry name" value="Cysteine-tRNA ligase, C-terminal anti-codon recognition domain"/>
    <property type="match status" value="1"/>
</dbReference>
<comment type="caution">
    <text evidence="13">The sequence shown here is derived from an EMBL/GenBank/DDBJ whole genome shotgun (WGS) entry which is preliminary data.</text>
</comment>
<dbReference type="InterPro" id="IPR056411">
    <property type="entry name" value="CysS_C"/>
</dbReference>
<evidence type="ECO:0000256" key="2">
    <source>
        <dbReference type="ARBA" id="ARBA00005594"/>
    </source>
</evidence>
<evidence type="ECO:0000256" key="3">
    <source>
        <dbReference type="ARBA" id="ARBA00012832"/>
    </source>
</evidence>
<dbReference type="PRINTS" id="PR00983">
    <property type="entry name" value="TRNASYNTHCYS"/>
</dbReference>
<keyword evidence="4" id="KW-0436">Ligase</keyword>
<dbReference type="EC" id="6.1.1.16" evidence="3"/>
<evidence type="ECO:0000256" key="1">
    <source>
        <dbReference type="ARBA" id="ARBA00001947"/>
    </source>
</evidence>
<evidence type="ECO:0000256" key="9">
    <source>
        <dbReference type="ARBA" id="ARBA00022917"/>
    </source>
</evidence>
<accession>A0A2V0P8W6</accession>
<evidence type="ECO:0000256" key="10">
    <source>
        <dbReference type="ARBA" id="ARBA00023146"/>
    </source>
</evidence>
<dbReference type="Pfam" id="PF23493">
    <property type="entry name" value="CysS_C"/>
    <property type="match status" value="1"/>
</dbReference>
<dbReference type="HAMAP" id="MF_00041">
    <property type="entry name" value="Cys_tRNA_synth"/>
    <property type="match status" value="1"/>
</dbReference>
<dbReference type="Proteomes" id="UP000247498">
    <property type="component" value="Unassembled WGS sequence"/>
</dbReference>
<evidence type="ECO:0000256" key="7">
    <source>
        <dbReference type="ARBA" id="ARBA00022833"/>
    </source>
</evidence>